<evidence type="ECO:0000259" key="3">
    <source>
        <dbReference type="PROSITE" id="PS51253"/>
    </source>
</evidence>
<dbReference type="SMART" id="SM00674">
    <property type="entry name" value="CENPB"/>
    <property type="match status" value="1"/>
</dbReference>
<feature type="region of interest" description="Disordered" evidence="2">
    <location>
        <begin position="1"/>
        <end position="43"/>
    </location>
</feature>
<dbReference type="InterPro" id="IPR009057">
    <property type="entry name" value="Homeodomain-like_sf"/>
</dbReference>
<dbReference type="InterPro" id="IPR006600">
    <property type="entry name" value="HTH_CenpB_DNA-bd_dom"/>
</dbReference>
<dbReference type="OrthoDB" id="115325at2759"/>
<accession>A0A9W6XN53</accession>
<protein>
    <submittedName>
        <fullName evidence="4">Unnamed protein product</fullName>
    </submittedName>
</protein>
<keyword evidence="1" id="KW-0238">DNA-binding</keyword>
<evidence type="ECO:0000256" key="1">
    <source>
        <dbReference type="ARBA" id="ARBA00023125"/>
    </source>
</evidence>
<reference evidence="4" key="1">
    <citation type="submission" date="2023-04" db="EMBL/GenBank/DDBJ databases">
        <title>Phytophthora fragariaefolia NBRC 109709.</title>
        <authorList>
            <person name="Ichikawa N."/>
            <person name="Sato H."/>
            <person name="Tonouchi N."/>
        </authorList>
    </citation>
    <scope>NUCLEOTIDE SEQUENCE</scope>
    <source>
        <strain evidence="4">NBRC 109709</strain>
    </source>
</reference>
<proteinExistence type="predicted"/>
<gene>
    <name evidence="4" type="ORF">Pfra01_001338900</name>
</gene>
<dbReference type="Gene3D" id="1.10.10.60">
    <property type="entry name" value="Homeodomain-like"/>
    <property type="match status" value="1"/>
</dbReference>
<dbReference type="Proteomes" id="UP001165121">
    <property type="component" value="Unassembled WGS sequence"/>
</dbReference>
<comment type="caution">
    <text evidence="4">The sequence shown here is derived from an EMBL/GenBank/DDBJ whole genome shotgun (WGS) entry which is preliminary data.</text>
</comment>
<dbReference type="AlphaFoldDB" id="A0A9W6XN53"/>
<name>A0A9W6XN53_9STRA</name>
<dbReference type="Pfam" id="PF03221">
    <property type="entry name" value="HTH_Tnp_Tc5"/>
    <property type="match status" value="1"/>
</dbReference>
<feature type="domain" description="HTH CENPB-type" evidence="3">
    <location>
        <begin position="169"/>
        <end position="240"/>
    </location>
</feature>
<dbReference type="GO" id="GO:0003677">
    <property type="term" value="F:DNA binding"/>
    <property type="evidence" value="ECO:0007669"/>
    <property type="project" value="UniProtKB-KW"/>
</dbReference>
<evidence type="ECO:0000313" key="4">
    <source>
        <dbReference type="EMBL" id="GMF41812.1"/>
    </source>
</evidence>
<dbReference type="EMBL" id="BSXT01001381">
    <property type="protein sequence ID" value="GMF41812.1"/>
    <property type="molecule type" value="Genomic_DNA"/>
</dbReference>
<organism evidence="4 5">
    <name type="scientific">Phytophthora fragariaefolia</name>
    <dbReference type="NCBI Taxonomy" id="1490495"/>
    <lineage>
        <taxon>Eukaryota</taxon>
        <taxon>Sar</taxon>
        <taxon>Stramenopiles</taxon>
        <taxon>Oomycota</taxon>
        <taxon>Peronosporomycetes</taxon>
        <taxon>Peronosporales</taxon>
        <taxon>Peronosporaceae</taxon>
        <taxon>Phytophthora</taxon>
    </lineage>
</organism>
<keyword evidence="5" id="KW-1185">Reference proteome</keyword>
<sequence length="254" mass="28036">MPDAEENSVSPTTPRARRSLAPGRDQVPHGRTPPQTSSATDGYALPKVDGIACREIHPVFGYFSQFLSKAGATSLTMAHKRPQGRWSLGGTGRHVQQYRLTGESVDNKLAVVAHYKQCKEIRKTIEHYFPNLSSRSNDSKRTTILRWARESKRLYAAAAEGKGTHKKVRSVGTANVMSAENEAYLAQWVNELREEGIPVSTRMLKDKALDVAEEAELPGFKASDKWVIMGSKTVTDLAFVVLRDRAKSAPPTST</sequence>
<dbReference type="PROSITE" id="PS51253">
    <property type="entry name" value="HTH_CENPB"/>
    <property type="match status" value="1"/>
</dbReference>
<evidence type="ECO:0000256" key="2">
    <source>
        <dbReference type="SAM" id="MobiDB-lite"/>
    </source>
</evidence>
<dbReference type="SUPFAM" id="SSF46689">
    <property type="entry name" value="Homeodomain-like"/>
    <property type="match status" value="1"/>
</dbReference>
<evidence type="ECO:0000313" key="5">
    <source>
        <dbReference type="Proteomes" id="UP001165121"/>
    </source>
</evidence>